<name>F3QND1_9BURK</name>
<evidence type="ECO:0000256" key="10">
    <source>
        <dbReference type="SAM" id="Phobius"/>
    </source>
</evidence>
<evidence type="ECO:0000259" key="12">
    <source>
        <dbReference type="PROSITE" id="PS51643"/>
    </source>
</evidence>
<dbReference type="GO" id="GO:0003724">
    <property type="term" value="F:RNA helicase activity"/>
    <property type="evidence" value="ECO:0007669"/>
    <property type="project" value="TreeGrafter"/>
</dbReference>
<protein>
    <submittedName>
        <fullName evidence="13">CRISPR-associated helicase Cas3</fullName>
    </submittedName>
</protein>
<dbReference type="Proteomes" id="UP000005156">
    <property type="component" value="Unassembled WGS sequence"/>
</dbReference>
<dbReference type="Pfam" id="PF22590">
    <property type="entry name" value="Cas3-like_C_2"/>
    <property type="match status" value="1"/>
</dbReference>
<dbReference type="GO" id="GO:0016787">
    <property type="term" value="F:hydrolase activity"/>
    <property type="evidence" value="ECO:0007669"/>
    <property type="project" value="UniProtKB-KW"/>
</dbReference>
<dbReference type="OrthoDB" id="9810236at2"/>
<dbReference type="InterPro" id="IPR006483">
    <property type="entry name" value="CRISPR-assoc_Cas3_HD"/>
</dbReference>
<keyword evidence="3" id="KW-0540">Nuclease</keyword>
<dbReference type="InterPro" id="IPR006935">
    <property type="entry name" value="Helicase/UvrB_N"/>
</dbReference>
<dbReference type="AlphaFoldDB" id="F3QND1"/>
<evidence type="ECO:0000313" key="14">
    <source>
        <dbReference type="Proteomes" id="UP000005156"/>
    </source>
</evidence>
<dbReference type="GO" id="GO:0051607">
    <property type="term" value="P:defense response to virus"/>
    <property type="evidence" value="ECO:0007669"/>
    <property type="project" value="UniProtKB-KW"/>
</dbReference>
<dbReference type="CDD" id="cd09641">
    <property type="entry name" value="Cas3''_I"/>
    <property type="match status" value="1"/>
</dbReference>
<dbReference type="PROSITE" id="PS51643">
    <property type="entry name" value="HD_CAS3"/>
    <property type="match status" value="1"/>
</dbReference>
<evidence type="ECO:0000256" key="5">
    <source>
        <dbReference type="ARBA" id="ARBA00022741"/>
    </source>
</evidence>
<keyword evidence="7" id="KW-0347">Helicase</keyword>
<dbReference type="InterPro" id="IPR006474">
    <property type="entry name" value="Helicase_Cas3_CRISPR-ass_core"/>
</dbReference>
<evidence type="ECO:0000259" key="11">
    <source>
        <dbReference type="PROSITE" id="PS51192"/>
    </source>
</evidence>
<evidence type="ECO:0000256" key="2">
    <source>
        <dbReference type="ARBA" id="ARBA00009046"/>
    </source>
</evidence>
<dbReference type="GeneID" id="43349749"/>
<evidence type="ECO:0000256" key="7">
    <source>
        <dbReference type="ARBA" id="ARBA00022806"/>
    </source>
</evidence>
<dbReference type="RefSeq" id="WP_008864955.1">
    <property type="nucleotide sequence ID" value="NZ_GL883759.1"/>
</dbReference>
<keyword evidence="9" id="KW-0051">Antiviral defense</keyword>
<dbReference type="GO" id="GO:0005524">
    <property type="term" value="F:ATP binding"/>
    <property type="evidence" value="ECO:0007669"/>
    <property type="project" value="UniProtKB-KW"/>
</dbReference>
<keyword evidence="10" id="KW-1133">Transmembrane helix</keyword>
<sequence length="906" mass="101875">MRYWAKYRKDHISGVGRIHLLPCHLLDVAAVGYLMVTNNLFGAADTLKQVGLEGESGAQFFAWLLSSHDIGKFACSFQREVWVGGQEDCRELVCQNFRHDVLGYAFWREIFEEPEKLEKVLPKSELGTGRKAGILDIWISVTTGHHGVPPKLKENLNNFTSQNKKDAFQYLEEALKLFPLAEIPVCFKQKEVRHRTKYYSWVISGLVVLCNWIGSNEKFFQWVDEEFPLKVYWEKALSEAERALAILPPSPKVSEFQNIRSLFPYIHTPSPLQEVSTEIQLNKIGAQLFILEDLTGSGKTEAALTLAKRLMSSGRANGIFYALPTMATANAMYSRLVDVLSKLYLPGSKPSLILAHSRSRLMEGFTSKIWDNLLKGSSEFNNETPVYAGCASWFAESSKKALLADVGVGTIDQALMGVLQFRHNNLRLLGLEKKVFIVDEVHAYDAYMGKELEQLISVLAYYGAPIILLSATMSQTQRTQYLSAFQSVLSVEPSKDSDVETLSYPLFTKADSNGIESIPVLSNRPRNIDVSWLSSEKQCIEYIIEKASSGKSVVWIRNTIDDALRAFRSLLSSKKIDPEKILLFHSRFAFSDRQRIEEQAVSELGKRSSSERAGKIVIATQVIEQSLDIDADELISDLAPIDLLVQRSGRLHRHNRDASGRVKDTGADERGTPVLHILAPRWAESPQQDWYSAMFHAGAYVYPNHARLWLTQKVLREQGTIQLPDNARLLIESVYGNGLDIPSGLQDSALEDRGKEYSARSMAKNNLIVFSAGYSSVSFQEDLSSADWNSGVSDDIDDSYFAGDVSTRLASESVNIWLAQNTNGKIIPYSGGDGPEAWESSRLSVRRGWWEKNKNACIGLSEDCLEDWCREHKKNKDYSLVLLVEENCDFYTDREGLVGNNKKQEE</sequence>
<reference evidence="13 14" key="1">
    <citation type="submission" date="2011-02" db="EMBL/GenBank/DDBJ databases">
        <authorList>
            <person name="Weinstock G."/>
            <person name="Sodergren E."/>
            <person name="Clifton S."/>
            <person name="Fulton L."/>
            <person name="Fulton B."/>
            <person name="Courtney L."/>
            <person name="Fronick C."/>
            <person name="Harrison M."/>
            <person name="Strong C."/>
            <person name="Farmer C."/>
            <person name="Delahaunty K."/>
            <person name="Markovic C."/>
            <person name="Hall O."/>
            <person name="Minx P."/>
            <person name="Tomlinson C."/>
            <person name="Mitreva M."/>
            <person name="Hou S."/>
            <person name="Chen J."/>
            <person name="Wollam A."/>
            <person name="Pepin K.H."/>
            <person name="Johnson M."/>
            <person name="Bhonagiri V."/>
            <person name="Zhang X."/>
            <person name="Suruliraj S."/>
            <person name="Warren W."/>
            <person name="Chinwalla A."/>
            <person name="Mardis E.R."/>
            <person name="Wilson R.K."/>
        </authorList>
    </citation>
    <scope>NUCLEOTIDE SEQUENCE [LARGE SCALE GENOMIC DNA]</scope>
    <source>
        <strain evidence="13 14">YIT 11859</strain>
    </source>
</reference>
<comment type="similarity">
    <text evidence="1">In the N-terminal section; belongs to the CRISPR-associated nuclease Cas3-HD family.</text>
</comment>
<keyword evidence="4" id="KW-0479">Metal-binding</keyword>
<dbReference type="GO" id="GO:0046872">
    <property type="term" value="F:metal ion binding"/>
    <property type="evidence" value="ECO:0007669"/>
    <property type="project" value="UniProtKB-KW"/>
</dbReference>
<dbReference type="SMART" id="SM00487">
    <property type="entry name" value="DEXDc"/>
    <property type="match status" value="1"/>
</dbReference>
<evidence type="ECO:0000256" key="6">
    <source>
        <dbReference type="ARBA" id="ARBA00022801"/>
    </source>
</evidence>
<keyword evidence="6" id="KW-0378">Hydrolase</keyword>
<dbReference type="InterPro" id="IPR038257">
    <property type="entry name" value="CRISPR-assoc_Cas3_HD_sf"/>
</dbReference>
<dbReference type="InterPro" id="IPR050547">
    <property type="entry name" value="DEAD_box_RNA_helicases"/>
</dbReference>
<dbReference type="GO" id="GO:0004518">
    <property type="term" value="F:nuclease activity"/>
    <property type="evidence" value="ECO:0007669"/>
    <property type="project" value="UniProtKB-KW"/>
</dbReference>
<keyword evidence="14" id="KW-1185">Reference proteome</keyword>
<comment type="similarity">
    <text evidence="2">In the central section; belongs to the CRISPR-associated helicase Cas3 family.</text>
</comment>
<dbReference type="NCBIfam" id="TIGR01587">
    <property type="entry name" value="cas3_core"/>
    <property type="match status" value="1"/>
</dbReference>
<feature type="transmembrane region" description="Helical" evidence="10">
    <location>
        <begin position="198"/>
        <end position="214"/>
    </location>
</feature>
<dbReference type="Pfam" id="PF04851">
    <property type="entry name" value="ResIII"/>
    <property type="match status" value="1"/>
</dbReference>
<dbReference type="EMBL" id="AFBP01000094">
    <property type="protein sequence ID" value="EGG50903.1"/>
    <property type="molecule type" value="Genomic_DNA"/>
</dbReference>
<evidence type="ECO:0000256" key="4">
    <source>
        <dbReference type="ARBA" id="ARBA00022723"/>
    </source>
</evidence>
<keyword evidence="10" id="KW-0812">Transmembrane</keyword>
<dbReference type="eggNOG" id="COG1203">
    <property type="taxonomic scope" value="Bacteria"/>
</dbReference>
<dbReference type="Gene3D" id="3.40.50.300">
    <property type="entry name" value="P-loop containing nucleotide triphosphate hydrolases"/>
    <property type="match status" value="2"/>
</dbReference>
<evidence type="ECO:0000256" key="9">
    <source>
        <dbReference type="ARBA" id="ARBA00023118"/>
    </source>
</evidence>
<dbReference type="SUPFAM" id="SSF52540">
    <property type="entry name" value="P-loop containing nucleoside triphosphate hydrolases"/>
    <property type="match status" value="1"/>
</dbReference>
<dbReference type="InterPro" id="IPR054712">
    <property type="entry name" value="Cas3-like_dom"/>
</dbReference>
<evidence type="ECO:0000256" key="3">
    <source>
        <dbReference type="ARBA" id="ARBA00022722"/>
    </source>
</evidence>
<dbReference type="InterPro" id="IPR001650">
    <property type="entry name" value="Helicase_C-like"/>
</dbReference>
<dbReference type="SMART" id="SM00490">
    <property type="entry name" value="HELICc"/>
    <property type="match status" value="1"/>
</dbReference>
<feature type="domain" description="Helicase ATP-binding" evidence="11">
    <location>
        <begin position="280"/>
        <end position="491"/>
    </location>
</feature>
<comment type="caution">
    <text evidence="13">The sequence shown here is derived from an EMBL/GenBank/DDBJ whole genome shotgun (WGS) entry which is preliminary data.</text>
</comment>
<keyword evidence="8" id="KW-0067">ATP-binding</keyword>
<dbReference type="HOGENOM" id="CLU_013924_2_0_4"/>
<keyword evidence="5" id="KW-0547">Nucleotide-binding</keyword>
<dbReference type="InterPro" id="IPR027417">
    <property type="entry name" value="P-loop_NTPase"/>
</dbReference>
<dbReference type="GO" id="GO:0003723">
    <property type="term" value="F:RNA binding"/>
    <property type="evidence" value="ECO:0007669"/>
    <property type="project" value="TreeGrafter"/>
</dbReference>
<accession>F3QND1</accession>
<evidence type="ECO:0000313" key="13">
    <source>
        <dbReference type="EMBL" id="EGG50903.1"/>
    </source>
</evidence>
<dbReference type="Gene3D" id="1.10.3210.30">
    <property type="match status" value="1"/>
</dbReference>
<dbReference type="InterPro" id="IPR014001">
    <property type="entry name" value="Helicase_ATP-bd"/>
</dbReference>
<keyword evidence="10" id="KW-0472">Membrane</keyword>
<proteinExistence type="inferred from homology"/>
<organism evidence="13 14">
    <name type="scientific">Parasutterella excrementihominis YIT 11859</name>
    <dbReference type="NCBI Taxonomy" id="762966"/>
    <lineage>
        <taxon>Bacteria</taxon>
        <taxon>Pseudomonadati</taxon>
        <taxon>Pseudomonadota</taxon>
        <taxon>Betaproteobacteria</taxon>
        <taxon>Burkholderiales</taxon>
        <taxon>Sutterellaceae</taxon>
        <taxon>Parasutterella</taxon>
    </lineage>
</organism>
<dbReference type="PROSITE" id="PS51192">
    <property type="entry name" value="HELICASE_ATP_BIND_1"/>
    <property type="match status" value="1"/>
</dbReference>
<dbReference type="Pfam" id="PF18019">
    <property type="entry name" value="Cas3_HD"/>
    <property type="match status" value="1"/>
</dbReference>
<dbReference type="PANTHER" id="PTHR47963:SF9">
    <property type="entry name" value="CRISPR-ASSOCIATED ENDONUCLEASE_HELICASE CAS3"/>
    <property type="match status" value="1"/>
</dbReference>
<feature type="domain" description="HD Cas3-type" evidence="12">
    <location>
        <begin position="14"/>
        <end position="213"/>
    </location>
</feature>
<dbReference type="GO" id="GO:0003677">
    <property type="term" value="F:DNA binding"/>
    <property type="evidence" value="ECO:0007669"/>
    <property type="project" value="InterPro"/>
</dbReference>
<dbReference type="PANTHER" id="PTHR47963">
    <property type="entry name" value="DEAD-BOX ATP-DEPENDENT RNA HELICASE 47, MITOCHONDRIAL"/>
    <property type="match status" value="1"/>
</dbReference>
<dbReference type="NCBIfam" id="TIGR01596">
    <property type="entry name" value="cas3_HD"/>
    <property type="match status" value="1"/>
</dbReference>
<evidence type="ECO:0000256" key="1">
    <source>
        <dbReference type="ARBA" id="ARBA00006847"/>
    </source>
</evidence>
<gene>
    <name evidence="13" type="ORF">HMPREF9439_02463</name>
</gene>
<evidence type="ECO:0000256" key="8">
    <source>
        <dbReference type="ARBA" id="ARBA00022840"/>
    </source>
</evidence>